<organism evidence="2 3">
    <name type="scientific">Sphingobacterium spiritivorum ATCC 33861</name>
    <dbReference type="NCBI Taxonomy" id="525373"/>
    <lineage>
        <taxon>Bacteria</taxon>
        <taxon>Pseudomonadati</taxon>
        <taxon>Bacteroidota</taxon>
        <taxon>Sphingobacteriia</taxon>
        <taxon>Sphingobacteriales</taxon>
        <taxon>Sphingobacteriaceae</taxon>
        <taxon>Sphingobacterium</taxon>
    </lineage>
</organism>
<dbReference type="STRING" id="525373.HMPREF0766_11962"/>
<dbReference type="AlphaFoldDB" id="D7VLW5"/>
<dbReference type="HOGENOM" id="CLU_1433649_0_0_10"/>
<protein>
    <submittedName>
        <fullName evidence="2">Uncharacterized protein</fullName>
    </submittedName>
</protein>
<evidence type="ECO:0000313" key="3">
    <source>
        <dbReference type="Proteomes" id="UP000006258"/>
    </source>
</evidence>
<keyword evidence="1" id="KW-0472">Membrane</keyword>
<proteinExistence type="predicted"/>
<gene>
    <name evidence="2" type="ORF">HMPREF0766_11962</name>
</gene>
<keyword evidence="1" id="KW-1133">Transmembrane helix</keyword>
<feature type="transmembrane region" description="Helical" evidence="1">
    <location>
        <begin position="6"/>
        <end position="22"/>
    </location>
</feature>
<keyword evidence="1" id="KW-0812">Transmembrane</keyword>
<dbReference type="Proteomes" id="UP000006258">
    <property type="component" value="Unassembled WGS sequence"/>
</dbReference>
<sequence>MILFFIISILPIFIFISIYCYNKVAFIMKTRTVSLISLICVSLFSACDRQAKQRSIEIYYENGNAENNKKEFPEFEKIQNNSPEQIRDLGELKIDSVTFNQINKHFSQENNSQIQNGGAEDKGKYNMYIQTENGDRFIVDNTNAFYSLGQRTVFTDDSLAYLIRDHIHYYNSLKLSELKDFEDFMKYQKHIKYDYLSLVDTTANPAVYSKIVLLPQQ</sequence>
<evidence type="ECO:0000313" key="2">
    <source>
        <dbReference type="EMBL" id="EFK57970.1"/>
    </source>
</evidence>
<reference evidence="2" key="1">
    <citation type="submission" date="2010-07" db="EMBL/GenBank/DDBJ databases">
        <authorList>
            <person name="Muzny D."/>
            <person name="Qin X."/>
            <person name="Buhay C."/>
            <person name="Dugan-Rocha S."/>
            <person name="Ding Y."/>
            <person name="Chen G."/>
            <person name="Hawes A."/>
            <person name="Holder M."/>
            <person name="Jhangiani S."/>
            <person name="Johnson A."/>
            <person name="Khan Z."/>
            <person name="Li Z."/>
            <person name="Liu W."/>
            <person name="Liu X."/>
            <person name="Perez L."/>
            <person name="Shen H."/>
            <person name="Wang Q."/>
            <person name="Watt J."/>
            <person name="Xi L."/>
            <person name="Xin Y."/>
            <person name="Zhou J."/>
            <person name="Deng J."/>
            <person name="Jiang H."/>
            <person name="Liu Y."/>
            <person name="Qu J."/>
            <person name="Song X.-Z."/>
            <person name="Zhang L."/>
            <person name="Villasana D."/>
            <person name="Johnson A."/>
            <person name="Liu J."/>
            <person name="Liyanage D."/>
            <person name="Lorensuhewa L."/>
            <person name="Robinson T."/>
            <person name="Song A."/>
            <person name="Song B.-B."/>
            <person name="Dinh H."/>
            <person name="Thornton R."/>
            <person name="Coyle M."/>
            <person name="Francisco L."/>
            <person name="Jackson L."/>
            <person name="Javaid M."/>
            <person name="Korchina V."/>
            <person name="Kovar C."/>
            <person name="Mata R."/>
            <person name="Mathew T."/>
            <person name="Ngo R."/>
            <person name="Nguyen L."/>
            <person name="Nguyen N."/>
            <person name="Okwuonu G."/>
            <person name="Ongeri F."/>
            <person name="Pham C."/>
            <person name="Simmons D."/>
            <person name="Wilczek-Boney K."/>
            <person name="Hale W."/>
            <person name="Jakkamsetti A."/>
            <person name="Pham P."/>
            <person name="Ruth R."/>
            <person name="San Lucas F."/>
            <person name="Warren J."/>
            <person name="Zhang J."/>
            <person name="Zhao Z."/>
            <person name="Zhou C."/>
            <person name="Zhu D."/>
            <person name="Lee S."/>
            <person name="Bess C."/>
            <person name="Blankenburg K."/>
            <person name="Forbes L."/>
            <person name="Fu Q."/>
            <person name="Gubbala S."/>
            <person name="Hirani K."/>
            <person name="Jayaseelan J.C."/>
            <person name="Lara F."/>
            <person name="Munidasa M."/>
            <person name="Palculict T."/>
            <person name="Patil S."/>
            <person name="Pu L.-L."/>
            <person name="Saada N."/>
            <person name="Tang L."/>
            <person name="Weissenberger G."/>
            <person name="Zhu Y."/>
            <person name="Hemphill L."/>
            <person name="Shang Y."/>
            <person name="Youmans B."/>
            <person name="Ayvaz T."/>
            <person name="Ross M."/>
            <person name="Santibanez J."/>
            <person name="Aqrawi P."/>
            <person name="Gross S."/>
            <person name="Joshi V."/>
            <person name="Fowler G."/>
            <person name="Nazareth L."/>
            <person name="Reid J."/>
            <person name="Worley K."/>
            <person name="Petrosino J."/>
            <person name="Highlander S."/>
            <person name="Gibbs R."/>
        </authorList>
    </citation>
    <scope>NUCLEOTIDE SEQUENCE [LARGE SCALE GENOMIC DNA]</scope>
    <source>
        <strain evidence="2">ATCC 33861</strain>
    </source>
</reference>
<evidence type="ECO:0000256" key="1">
    <source>
        <dbReference type="SAM" id="Phobius"/>
    </source>
</evidence>
<accession>D7VLW5</accession>
<name>D7VLW5_SPHSI</name>
<dbReference type="EMBL" id="ACHA02000010">
    <property type="protein sequence ID" value="EFK57970.1"/>
    <property type="molecule type" value="Genomic_DNA"/>
</dbReference>
<comment type="caution">
    <text evidence="2">The sequence shown here is derived from an EMBL/GenBank/DDBJ whole genome shotgun (WGS) entry which is preliminary data.</text>
</comment>
<keyword evidence="3" id="KW-1185">Reference proteome</keyword>